<keyword evidence="3" id="KW-1185">Reference proteome</keyword>
<feature type="compositionally biased region" description="Basic residues" evidence="1">
    <location>
        <begin position="46"/>
        <end position="58"/>
    </location>
</feature>
<feature type="compositionally biased region" description="Low complexity" evidence="1">
    <location>
        <begin position="713"/>
        <end position="733"/>
    </location>
</feature>
<dbReference type="RefSeq" id="XP_004991416.1">
    <property type="nucleotide sequence ID" value="XM_004991359.1"/>
</dbReference>
<feature type="compositionally biased region" description="Acidic residues" evidence="1">
    <location>
        <begin position="377"/>
        <end position="386"/>
    </location>
</feature>
<evidence type="ECO:0000256" key="1">
    <source>
        <dbReference type="SAM" id="MobiDB-lite"/>
    </source>
</evidence>
<proteinExistence type="predicted"/>
<dbReference type="Proteomes" id="UP000007799">
    <property type="component" value="Unassembled WGS sequence"/>
</dbReference>
<feature type="compositionally biased region" description="Basic residues" evidence="1">
    <location>
        <begin position="7"/>
        <end position="17"/>
    </location>
</feature>
<name>F2UHA3_SALR5</name>
<dbReference type="KEGG" id="sre:PTSG_07619"/>
<protein>
    <submittedName>
        <fullName evidence="2">Uncharacterized protein</fullName>
    </submittedName>
</protein>
<feature type="compositionally biased region" description="Basic and acidic residues" evidence="1">
    <location>
        <begin position="387"/>
        <end position="409"/>
    </location>
</feature>
<feature type="compositionally biased region" description="Basic and acidic residues" evidence="1">
    <location>
        <begin position="436"/>
        <end position="445"/>
    </location>
</feature>
<sequence>MLSFFSRRNRSHNRGKSSKNSSHSSTSSDGDDGRGRQKAAPPSKQGWRKRGKSRRKGKQQNGKALEDKTHEHSQLLEEHTYLAILPCGTARDDNDEGEAEVFADDLRADGGYMTVQPQPEGDTSEEVTHNNRWGTAFGADDDHAAGVFPVADDEDDEDNTSSCCELLSRHRPHHHHNNNNNSDDDNDDDTVSLDWCYEDLRRHGSPQDIDNSHALCASEDCDVGPARTGVHSSTPSRPCGSMKRIRDPAVDAMHQRQGSKTLVLHERCRQTHNPDANDTSSAPPGASTTTPHTPAAPTTLPSASTDTTTDTSDAPMPSSSSPSSAAVETTAANGEASPSTRRRRISFRWSPRLSRRFRRHTRRHTTGGINEQQVVVVDEEEEEEKEEAGKNNGKEKDKGVEEGFEHGGDAGDGSNVDSHDGHNGDASDDGVPQKMQQERGSRVDAEGGVGVREPHNRGGSFRFWQSWRSSKHPQQQRQQQSDGVESTTGTAATHSTGSQHRRRWSESAAAQLIHHTMTLGGSNNSSSSSRKTSHDSAFKPRLEPIDEETSRRRYDTQAVDLTHLLELRRTTRRPRHSQDVVIKMSAYSTGDDNPIIAGKHVLPEDAANATKPPEMRPVYATGDDVPTRLLNTRLSQREHENYLAARLFSNPYTASIRDRMHFVKEHPVSADPVESQGRVDALSSALQTQADTIDRYRSAFEALMDSQPKSRRSTNTSRTGSSTSLTKTTSSLRGLRRRFSSRRHRASQKRHHRSRSVFRRRPDTRSNSSQEKEIVL</sequence>
<organism evidence="3">
    <name type="scientific">Salpingoeca rosetta (strain ATCC 50818 / BSB-021)</name>
    <dbReference type="NCBI Taxonomy" id="946362"/>
    <lineage>
        <taxon>Eukaryota</taxon>
        <taxon>Choanoflagellata</taxon>
        <taxon>Craspedida</taxon>
        <taxon>Salpingoecidae</taxon>
        <taxon>Salpingoeca</taxon>
    </lineage>
</organism>
<feature type="compositionally biased region" description="Basic residues" evidence="1">
    <location>
        <begin position="734"/>
        <end position="759"/>
    </location>
</feature>
<dbReference type="InParanoid" id="F2UHA3"/>
<dbReference type="EMBL" id="GL832974">
    <property type="protein sequence ID" value="EGD76502.1"/>
    <property type="molecule type" value="Genomic_DNA"/>
</dbReference>
<feature type="compositionally biased region" description="Low complexity" evidence="1">
    <location>
        <begin position="18"/>
        <end position="28"/>
    </location>
</feature>
<feature type="region of interest" description="Disordered" evidence="1">
    <location>
        <begin position="138"/>
        <end position="161"/>
    </location>
</feature>
<dbReference type="AlphaFoldDB" id="F2UHA3"/>
<feature type="region of interest" description="Disordered" evidence="1">
    <location>
        <begin position="1"/>
        <end position="71"/>
    </location>
</feature>
<gene>
    <name evidence="2" type="ORF">PTSG_07619</name>
</gene>
<dbReference type="GeneID" id="16071976"/>
<feature type="region of interest" description="Disordered" evidence="1">
    <location>
        <begin position="271"/>
        <end position="506"/>
    </location>
</feature>
<feature type="compositionally biased region" description="Low complexity" evidence="1">
    <location>
        <begin position="278"/>
        <end position="332"/>
    </location>
</feature>
<accession>F2UHA3</accession>
<reference evidence="2" key="1">
    <citation type="submission" date="2009-08" db="EMBL/GenBank/DDBJ databases">
        <title>Annotation of Salpingoeca rosetta.</title>
        <authorList>
            <consortium name="The Broad Institute Genome Sequencing Platform"/>
            <person name="Russ C."/>
            <person name="Cuomo C."/>
            <person name="Burger G."/>
            <person name="Gray M.W."/>
            <person name="Holland P.W.H."/>
            <person name="King N."/>
            <person name="Lang F.B.F."/>
            <person name="Roger A.J."/>
            <person name="Ruiz-Trillo I."/>
            <person name="Young S.K."/>
            <person name="Zeng Q."/>
            <person name="Gargeya S."/>
            <person name="Alvarado L."/>
            <person name="Berlin A."/>
            <person name="Chapman S.B."/>
            <person name="Chen Z."/>
            <person name="Freedman E."/>
            <person name="Gellesch M."/>
            <person name="Goldberg J."/>
            <person name="Griggs A."/>
            <person name="Gujja S."/>
            <person name="Heilman E."/>
            <person name="Heiman D."/>
            <person name="Howarth C."/>
            <person name="Mehta T."/>
            <person name="Neiman D."/>
            <person name="Pearson M."/>
            <person name="Roberts A."/>
            <person name="Saif S."/>
            <person name="Shea T."/>
            <person name="Shenoy N."/>
            <person name="Sisk P."/>
            <person name="Stolte C."/>
            <person name="Sykes S."/>
            <person name="White J."/>
            <person name="Yandava C."/>
            <person name="Haas B."/>
            <person name="Nusbaum C."/>
            <person name="Birren B."/>
        </authorList>
    </citation>
    <scope>NUCLEOTIDE SEQUENCE [LARGE SCALE GENOMIC DNA]</scope>
    <source>
        <strain evidence="2">ATCC 50818</strain>
    </source>
</reference>
<evidence type="ECO:0000313" key="3">
    <source>
        <dbReference type="Proteomes" id="UP000007799"/>
    </source>
</evidence>
<feature type="region of interest" description="Disordered" evidence="1">
    <location>
        <begin position="703"/>
        <end position="776"/>
    </location>
</feature>
<feature type="compositionally biased region" description="Basic and acidic residues" evidence="1">
    <location>
        <begin position="760"/>
        <end position="776"/>
    </location>
</feature>
<feature type="region of interest" description="Disordered" evidence="1">
    <location>
        <begin position="518"/>
        <end position="553"/>
    </location>
</feature>
<feature type="compositionally biased region" description="Low complexity" evidence="1">
    <location>
        <begin position="475"/>
        <end position="498"/>
    </location>
</feature>
<feature type="compositionally biased region" description="Basic and acidic residues" evidence="1">
    <location>
        <begin position="532"/>
        <end position="553"/>
    </location>
</feature>
<evidence type="ECO:0000313" key="2">
    <source>
        <dbReference type="EMBL" id="EGD76502.1"/>
    </source>
</evidence>
<feature type="compositionally biased region" description="Basic residues" evidence="1">
    <location>
        <begin position="353"/>
        <end position="365"/>
    </location>
</feature>